<keyword evidence="4" id="KW-0378">Hydrolase</keyword>
<dbReference type="Pfam" id="PF03755">
    <property type="entry name" value="YicC-like_N"/>
    <property type="match status" value="1"/>
</dbReference>
<dbReference type="EMBL" id="JAMBOL010000002">
    <property type="protein sequence ID" value="MCM3713138.1"/>
    <property type="molecule type" value="Genomic_DNA"/>
</dbReference>
<sequence length="291" mass="33163">MTGYGTASVKTSFGTVTVELKAVNQRFQECHIRLPHHLLKCEEAIRKQVKKQILRGKVDLFVTIEQDATSLKKLTVDTALLDQYIEAANLIAGRLSHGESQRLDAQSLLLHTEIATVTLDTGERAEEMENAILEAVALALASLNEMRLQEGEHLFHDIAESLRQLALLCDQVERQAASMLGDYQEKIKARLQEYLKEVELDHDRLLTEVALLADKADIREEIVRLRSHLTQFDHYCQLDEAIGRRLDFLVQEMNREVNTIGSKALDTQIRQHVVEMKGFIEKIKEQVQNIE</sequence>
<keyword evidence="10" id="KW-1185">Reference proteome</keyword>
<comment type="similarity">
    <text evidence="5">Belongs to the YicC/YloC family.</text>
</comment>
<evidence type="ECO:0000256" key="3">
    <source>
        <dbReference type="ARBA" id="ARBA00022759"/>
    </source>
</evidence>
<keyword evidence="6" id="KW-0175">Coiled coil</keyword>
<dbReference type="RefSeq" id="WP_251222232.1">
    <property type="nucleotide sequence ID" value="NZ_JAMBOL010000002.1"/>
</dbReference>
<dbReference type="PANTHER" id="PTHR30636:SF3">
    <property type="entry name" value="UPF0701 PROTEIN YICC"/>
    <property type="match status" value="1"/>
</dbReference>
<evidence type="ECO:0000256" key="1">
    <source>
        <dbReference type="ARBA" id="ARBA00001968"/>
    </source>
</evidence>
<evidence type="ECO:0000256" key="4">
    <source>
        <dbReference type="ARBA" id="ARBA00022801"/>
    </source>
</evidence>
<feature type="coiled-coil region" evidence="6">
    <location>
        <begin position="188"/>
        <end position="215"/>
    </location>
</feature>
<proteinExistence type="inferred from homology"/>
<evidence type="ECO:0000256" key="2">
    <source>
        <dbReference type="ARBA" id="ARBA00022722"/>
    </source>
</evidence>
<feature type="domain" description="Endoribonuclease YicC-like C-terminal" evidence="8">
    <location>
        <begin position="172"/>
        <end position="291"/>
    </location>
</feature>
<feature type="domain" description="Endoribonuclease YicC-like N-terminal" evidence="7">
    <location>
        <begin position="1"/>
        <end position="154"/>
    </location>
</feature>
<evidence type="ECO:0000259" key="8">
    <source>
        <dbReference type="Pfam" id="PF08340"/>
    </source>
</evidence>
<dbReference type="InterPro" id="IPR013527">
    <property type="entry name" value="YicC-like_N"/>
</dbReference>
<dbReference type="Proteomes" id="UP001139179">
    <property type="component" value="Unassembled WGS sequence"/>
</dbReference>
<evidence type="ECO:0000313" key="9">
    <source>
        <dbReference type="EMBL" id="MCM3713138.1"/>
    </source>
</evidence>
<evidence type="ECO:0000259" key="7">
    <source>
        <dbReference type="Pfam" id="PF03755"/>
    </source>
</evidence>
<name>A0A9X2IP25_9BACI</name>
<dbReference type="AlphaFoldDB" id="A0A9X2IP25"/>
<dbReference type="NCBIfam" id="TIGR00255">
    <property type="entry name" value="YicC/YloC family endoribonuclease"/>
    <property type="match status" value="1"/>
</dbReference>
<organism evidence="9 10">
    <name type="scientific">Halalkalibacter oceani</name>
    <dbReference type="NCBI Taxonomy" id="1653776"/>
    <lineage>
        <taxon>Bacteria</taxon>
        <taxon>Bacillati</taxon>
        <taxon>Bacillota</taxon>
        <taxon>Bacilli</taxon>
        <taxon>Bacillales</taxon>
        <taxon>Bacillaceae</taxon>
        <taxon>Halalkalibacter</taxon>
    </lineage>
</organism>
<gene>
    <name evidence="9" type="ORF">M3202_03510</name>
</gene>
<dbReference type="InterPro" id="IPR013551">
    <property type="entry name" value="YicC-like_C"/>
</dbReference>
<comment type="cofactor">
    <cofactor evidence="1">
        <name>a divalent metal cation</name>
        <dbReference type="ChEBI" id="CHEBI:60240"/>
    </cofactor>
</comment>
<dbReference type="PANTHER" id="PTHR30636">
    <property type="entry name" value="UPF0701 PROTEIN YICC"/>
    <property type="match status" value="1"/>
</dbReference>
<accession>A0A9X2IP25</accession>
<evidence type="ECO:0000256" key="6">
    <source>
        <dbReference type="SAM" id="Coils"/>
    </source>
</evidence>
<keyword evidence="3" id="KW-0255">Endonuclease</keyword>
<dbReference type="Pfam" id="PF08340">
    <property type="entry name" value="YicC-like_C"/>
    <property type="match status" value="1"/>
</dbReference>
<comment type="caution">
    <text evidence="9">The sequence shown here is derived from an EMBL/GenBank/DDBJ whole genome shotgun (WGS) entry which is preliminary data.</text>
</comment>
<keyword evidence="2" id="KW-0540">Nuclease</keyword>
<protein>
    <submittedName>
        <fullName evidence="9">YicC family protein</fullName>
    </submittedName>
</protein>
<dbReference type="GO" id="GO:0004521">
    <property type="term" value="F:RNA endonuclease activity"/>
    <property type="evidence" value="ECO:0007669"/>
    <property type="project" value="InterPro"/>
</dbReference>
<evidence type="ECO:0000313" key="10">
    <source>
        <dbReference type="Proteomes" id="UP001139179"/>
    </source>
</evidence>
<dbReference type="InterPro" id="IPR005229">
    <property type="entry name" value="YicC/YloC-like"/>
</dbReference>
<reference evidence="9" key="1">
    <citation type="submission" date="2022-05" db="EMBL/GenBank/DDBJ databases">
        <title>Comparative Genomics of Spacecraft Associated Microbes.</title>
        <authorList>
            <person name="Tran M.T."/>
            <person name="Wright A."/>
            <person name="Seuylemezian A."/>
            <person name="Eisen J."/>
            <person name="Coil D."/>
        </authorList>
    </citation>
    <scope>NUCLEOTIDE SEQUENCE</scope>
    <source>
        <strain evidence="9">214.1.1</strain>
    </source>
</reference>
<dbReference type="GO" id="GO:0016787">
    <property type="term" value="F:hydrolase activity"/>
    <property type="evidence" value="ECO:0007669"/>
    <property type="project" value="UniProtKB-KW"/>
</dbReference>
<evidence type="ECO:0000256" key="5">
    <source>
        <dbReference type="ARBA" id="ARBA00035648"/>
    </source>
</evidence>